<dbReference type="PANTHER" id="PTHR30251:SF7">
    <property type="entry name" value="FIMBRIAE CHAPARONE"/>
    <property type="match status" value="1"/>
</dbReference>
<evidence type="ECO:0000256" key="7">
    <source>
        <dbReference type="SAM" id="SignalP"/>
    </source>
</evidence>
<dbReference type="GeneID" id="93286124"/>
<dbReference type="InterPro" id="IPR001829">
    <property type="entry name" value="Pili_assmbl_chaperone_bac"/>
</dbReference>
<comment type="caution">
    <text evidence="10">The sequence shown here is derived from an EMBL/GenBank/DDBJ whole genome shotgun (WGS) entry which is preliminary data.</text>
</comment>
<comment type="subcellular location">
    <subcellularLocation>
        <location evidence="1 6">Periplasm</location>
    </subcellularLocation>
</comment>
<dbReference type="InterPro" id="IPR018046">
    <property type="entry name" value="Pili_assmbl_chaperone_CS"/>
</dbReference>
<keyword evidence="5 6" id="KW-0143">Chaperone</keyword>
<accession>A0A9P0XPT9</accession>
<evidence type="ECO:0000259" key="9">
    <source>
        <dbReference type="Pfam" id="PF02753"/>
    </source>
</evidence>
<evidence type="ECO:0000256" key="5">
    <source>
        <dbReference type="ARBA" id="ARBA00023186"/>
    </source>
</evidence>
<proteinExistence type="inferred from homology"/>
<dbReference type="PRINTS" id="PR00969">
    <property type="entry name" value="CHAPERONPILI"/>
</dbReference>
<evidence type="ECO:0000256" key="6">
    <source>
        <dbReference type="RuleBase" id="RU003918"/>
    </source>
</evidence>
<evidence type="ECO:0000256" key="3">
    <source>
        <dbReference type="ARBA" id="ARBA00022729"/>
    </source>
</evidence>
<dbReference type="GO" id="GO:0030288">
    <property type="term" value="C:outer membrane-bounded periplasmic space"/>
    <property type="evidence" value="ECO:0007669"/>
    <property type="project" value="InterPro"/>
</dbReference>
<dbReference type="Pfam" id="PF00345">
    <property type="entry name" value="PapD_N"/>
    <property type="match status" value="1"/>
</dbReference>
<dbReference type="GO" id="GO:0071555">
    <property type="term" value="P:cell wall organization"/>
    <property type="evidence" value="ECO:0007669"/>
    <property type="project" value="InterPro"/>
</dbReference>
<dbReference type="InterPro" id="IPR016148">
    <property type="entry name" value="Pili_assmbl_chaperone_C"/>
</dbReference>
<dbReference type="InterPro" id="IPR050643">
    <property type="entry name" value="Periplasmic_pilus_chap"/>
</dbReference>
<gene>
    <name evidence="10" type="ORF">RYF40_002149</name>
</gene>
<feature type="signal peptide" evidence="7">
    <location>
        <begin position="1"/>
        <end position="20"/>
    </location>
</feature>
<evidence type="ECO:0000313" key="10">
    <source>
        <dbReference type="EMBL" id="EML7081713.1"/>
    </source>
</evidence>
<dbReference type="SUPFAM" id="SSF49354">
    <property type="entry name" value="PapD-like"/>
    <property type="match status" value="1"/>
</dbReference>
<dbReference type="InterPro" id="IPR013783">
    <property type="entry name" value="Ig-like_fold"/>
</dbReference>
<evidence type="ECO:0000259" key="8">
    <source>
        <dbReference type="Pfam" id="PF00345"/>
    </source>
</evidence>
<evidence type="ECO:0000256" key="2">
    <source>
        <dbReference type="ARBA" id="ARBA00007399"/>
    </source>
</evidence>
<dbReference type="PANTHER" id="PTHR30251">
    <property type="entry name" value="PILUS ASSEMBLY CHAPERONE"/>
    <property type="match status" value="1"/>
</dbReference>
<organism evidence="10">
    <name type="scientific">Klebsiella oxytoca</name>
    <dbReference type="NCBI Taxonomy" id="571"/>
    <lineage>
        <taxon>Bacteria</taxon>
        <taxon>Pseudomonadati</taxon>
        <taxon>Pseudomonadota</taxon>
        <taxon>Gammaproteobacteria</taxon>
        <taxon>Enterobacterales</taxon>
        <taxon>Enterobacteriaceae</taxon>
        <taxon>Klebsiella/Raoultella group</taxon>
        <taxon>Klebsiella</taxon>
    </lineage>
</organism>
<sequence length="241" mass="27047">MMKSALICLLGMLSAAPLYAGIMPAATRMVYTEGQREKTLMLANTNAYPVIIQSWIDDGAGHPDFEQAPFVILPAVFRLEPGERQGLRIIYNQDPLPTDRESVFWINLYEIPPLEGKKSQDARLTLAMNTQLKLFWRPKALATSLEESIAKLNFRLRQENGGWGIECDNPSPLNVSFTSITLLNGGQEKGVKAQMDMMTKAYSRRIYPLEAFANPPTGQKIRFRYLNDDGASVEHTVLLKP</sequence>
<dbReference type="EMBL" id="ABNOCX020000003">
    <property type="protein sequence ID" value="EML7081713.1"/>
    <property type="molecule type" value="Genomic_DNA"/>
</dbReference>
<feature type="domain" description="Pili assembly chaperone C-terminal" evidence="9">
    <location>
        <begin position="168"/>
        <end position="233"/>
    </location>
</feature>
<dbReference type="InterPro" id="IPR016147">
    <property type="entry name" value="Pili_assmbl_chaperone_N"/>
</dbReference>
<protein>
    <submittedName>
        <fullName evidence="10">Molecular chaperone</fullName>
    </submittedName>
</protein>
<dbReference type="PROSITE" id="PS00635">
    <property type="entry name" value="PILI_CHAPERONE"/>
    <property type="match status" value="1"/>
</dbReference>
<evidence type="ECO:0000256" key="4">
    <source>
        <dbReference type="ARBA" id="ARBA00022764"/>
    </source>
</evidence>
<dbReference type="RefSeq" id="WP_023329395.1">
    <property type="nucleotide sequence ID" value="NZ_CAAHFW010000130.1"/>
</dbReference>
<keyword evidence="4" id="KW-0574">Periplasm</keyword>
<keyword evidence="3 7" id="KW-0732">Signal</keyword>
<dbReference type="Pfam" id="PF02753">
    <property type="entry name" value="PapD_C"/>
    <property type="match status" value="1"/>
</dbReference>
<dbReference type="Gene3D" id="2.60.40.10">
    <property type="entry name" value="Immunoglobulins"/>
    <property type="match status" value="2"/>
</dbReference>
<evidence type="ECO:0000256" key="1">
    <source>
        <dbReference type="ARBA" id="ARBA00004418"/>
    </source>
</evidence>
<reference evidence="10" key="1">
    <citation type="submission" date="2024-02" db="EMBL/GenBank/DDBJ databases">
        <authorList>
            <consortium name="Clinical and Environmental Microbiology Branch: Whole genome sequencing antimicrobial resistance pathogens in the healthcare setting"/>
        </authorList>
    </citation>
    <scope>NUCLEOTIDE SEQUENCE</scope>
    <source>
        <strain evidence="10">2023BB-00086</strain>
    </source>
</reference>
<name>A0A9P0XPT9_KLEOX</name>
<dbReference type="InterPro" id="IPR008962">
    <property type="entry name" value="PapD-like_sf"/>
</dbReference>
<dbReference type="AlphaFoldDB" id="A0A9P0XPT9"/>
<dbReference type="SUPFAM" id="SSF49584">
    <property type="entry name" value="Periplasmic chaperone C-domain"/>
    <property type="match status" value="1"/>
</dbReference>
<dbReference type="InterPro" id="IPR036316">
    <property type="entry name" value="Pili_assmbl_chap_C_dom_sf"/>
</dbReference>
<comment type="similarity">
    <text evidence="2 6">Belongs to the periplasmic pilus chaperone family.</text>
</comment>
<feature type="domain" description="Pili assembly chaperone N-terminal" evidence="8">
    <location>
        <begin position="21"/>
        <end position="141"/>
    </location>
</feature>
<feature type="chain" id="PRO_5043269335" evidence="7">
    <location>
        <begin position="21"/>
        <end position="241"/>
    </location>
</feature>